<feature type="compositionally biased region" description="Basic and acidic residues" evidence="1">
    <location>
        <begin position="1"/>
        <end position="10"/>
    </location>
</feature>
<evidence type="ECO:0000313" key="2">
    <source>
        <dbReference type="EMBL" id="TMW67117.1"/>
    </source>
</evidence>
<sequence>MKEWKREKLRQQRGVASENVNASVGQKRAFESPGDSDYDDYDDDDGNFVDTASVPSKRKANEKAPMKKKRWTEPTVKAKMRGTRHIDINVANRKSSAPSSRKKMCLPSGSQDGRPNGRPNGGSSLYQ</sequence>
<feature type="region of interest" description="Disordered" evidence="1">
    <location>
        <begin position="1"/>
        <end position="127"/>
    </location>
</feature>
<dbReference type="AlphaFoldDB" id="A0A8K1CP26"/>
<dbReference type="EMBL" id="SPLM01000005">
    <property type="protein sequence ID" value="TMW67117.1"/>
    <property type="molecule type" value="Genomic_DNA"/>
</dbReference>
<feature type="compositionally biased region" description="Acidic residues" evidence="1">
    <location>
        <begin position="34"/>
        <end position="47"/>
    </location>
</feature>
<comment type="caution">
    <text evidence="2">The sequence shown here is derived from an EMBL/GenBank/DDBJ whole genome shotgun (WGS) entry which is preliminary data.</text>
</comment>
<keyword evidence="3" id="KW-1185">Reference proteome</keyword>
<protein>
    <submittedName>
        <fullName evidence="2">Uncharacterized protein</fullName>
    </submittedName>
</protein>
<gene>
    <name evidence="2" type="ORF">Poli38472_012233</name>
</gene>
<accession>A0A8K1CP26</accession>
<organism evidence="2 3">
    <name type="scientific">Pythium oligandrum</name>
    <name type="common">Mycoparasitic fungus</name>
    <dbReference type="NCBI Taxonomy" id="41045"/>
    <lineage>
        <taxon>Eukaryota</taxon>
        <taxon>Sar</taxon>
        <taxon>Stramenopiles</taxon>
        <taxon>Oomycota</taxon>
        <taxon>Peronosporomycetes</taxon>
        <taxon>Pythiales</taxon>
        <taxon>Pythiaceae</taxon>
        <taxon>Pythium</taxon>
    </lineage>
</organism>
<reference evidence="2" key="1">
    <citation type="submission" date="2019-03" db="EMBL/GenBank/DDBJ databases">
        <title>Long read genome sequence of the mycoparasitic Pythium oligandrum ATCC 38472 isolated from sugarbeet rhizosphere.</title>
        <authorList>
            <person name="Gaulin E."/>
        </authorList>
    </citation>
    <scope>NUCLEOTIDE SEQUENCE</scope>
    <source>
        <strain evidence="2">ATCC 38472_TT</strain>
    </source>
</reference>
<evidence type="ECO:0000256" key="1">
    <source>
        <dbReference type="SAM" id="MobiDB-lite"/>
    </source>
</evidence>
<name>A0A8K1CP26_PYTOL</name>
<evidence type="ECO:0000313" key="3">
    <source>
        <dbReference type="Proteomes" id="UP000794436"/>
    </source>
</evidence>
<dbReference type="Proteomes" id="UP000794436">
    <property type="component" value="Unassembled WGS sequence"/>
</dbReference>
<proteinExistence type="predicted"/>